<evidence type="ECO:0000313" key="1">
    <source>
        <dbReference type="EMBL" id="KEF61547.1"/>
    </source>
</evidence>
<keyword evidence="2" id="KW-1185">Reference proteome</keyword>
<dbReference type="HOGENOM" id="CLU_082773_0_0_1"/>
<name>A0A072PP69_9EURO</name>
<gene>
    <name evidence="1" type="ORF">A1O9_03114</name>
</gene>
<evidence type="ECO:0000313" key="2">
    <source>
        <dbReference type="Proteomes" id="UP000027920"/>
    </source>
</evidence>
<dbReference type="SUPFAM" id="SSF81383">
    <property type="entry name" value="F-box domain"/>
    <property type="match status" value="1"/>
</dbReference>
<proteinExistence type="predicted"/>
<dbReference type="OrthoDB" id="539358at2759"/>
<dbReference type="RefSeq" id="XP_013264137.1">
    <property type="nucleotide sequence ID" value="XM_013408683.1"/>
</dbReference>
<sequence>MPGNPGHPLSLPLPIRAATPGKLLMIEAAPEYLEDEKDPVHPPSIFDFPRELIELIQSRLTYHDLKALRATCKASKEAILLDDVKIAQTRLKATLLLQEAADYTQRQQKIAEFSRWARRWPNEYRTYWSSDTISNIHKNYITRATRLNCYVCLRSLPRECFADRQATGARSLGHKEAKMRFCTNCGTKRSIWPPGTVLKIVHKSYVACRGCCSIQKGEVFYRSLGVCSKECQELIEKIQQSAADLEVKPAHSTAESHSHDVRREVNHTTGASDTATARMRATRCLRCWGIDHTEKTADGALGMRLCKKCETFKFGDMCAGPEVASDARTDYGR</sequence>
<dbReference type="GeneID" id="25278053"/>
<dbReference type="VEuPathDB" id="FungiDB:A1O9_03114"/>
<dbReference type="EMBL" id="AMGV01000002">
    <property type="protein sequence ID" value="KEF61547.1"/>
    <property type="molecule type" value="Genomic_DNA"/>
</dbReference>
<evidence type="ECO:0008006" key="3">
    <source>
        <dbReference type="Google" id="ProtNLM"/>
    </source>
</evidence>
<dbReference type="InterPro" id="IPR036047">
    <property type="entry name" value="F-box-like_dom_sf"/>
</dbReference>
<protein>
    <recommendedName>
        <fullName evidence="3">F-box domain-containing protein</fullName>
    </recommendedName>
</protein>
<dbReference type="Proteomes" id="UP000027920">
    <property type="component" value="Unassembled WGS sequence"/>
</dbReference>
<organism evidence="1 2">
    <name type="scientific">Exophiala aquamarina CBS 119918</name>
    <dbReference type="NCBI Taxonomy" id="1182545"/>
    <lineage>
        <taxon>Eukaryota</taxon>
        <taxon>Fungi</taxon>
        <taxon>Dikarya</taxon>
        <taxon>Ascomycota</taxon>
        <taxon>Pezizomycotina</taxon>
        <taxon>Eurotiomycetes</taxon>
        <taxon>Chaetothyriomycetidae</taxon>
        <taxon>Chaetothyriales</taxon>
        <taxon>Herpotrichiellaceae</taxon>
        <taxon>Exophiala</taxon>
    </lineage>
</organism>
<dbReference type="AlphaFoldDB" id="A0A072PP69"/>
<accession>A0A072PP69</accession>
<reference evidence="1 2" key="1">
    <citation type="submission" date="2013-03" db="EMBL/GenBank/DDBJ databases">
        <title>The Genome Sequence of Exophiala aquamarina CBS 119918.</title>
        <authorList>
            <consortium name="The Broad Institute Genomics Platform"/>
            <person name="Cuomo C."/>
            <person name="de Hoog S."/>
            <person name="Gorbushina A."/>
            <person name="Walker B."/>
            <person name="Young S.K."/>
            <person name="Zeng Q."/>
            <person name="Gargeya S."/>
            <person name="Fitzgerald M."/>
            <person name="Haas B."/>
            <person name="Abouelleil A."/>
            <person name="Allen A.W."/>
            <person name="Alvarado L."/>
            <person name="Arachchi H.M."/>
            <person name="Berlin A.M."/>
            <person name="Chapman S.B."/>
            <person name="Gainer-Dewar J."/>
            <person name="Goldberg J."/>
            <person name="Griggs A."/>
            <person name="Gujja S."/>
            <person name="Hansen M."/>
            <person name="Howarth C."/>
            <person name="Imamovic A."/>
            <person name="Ireland A."/>
            <person name="Larimer J."/>
            <person name="McCowan C."/>
            <person name="Murphy C."/>
            <person name="Pearson M."/>
            <person name="Poon T.W."/>
            <person name="Priest M."/>
            <person name="Roberts A."/>
            <person name="Saif S."/>
            <person name="Shea T."/>
            <person name="Sisk P."/>
            <person name="Sykes S."/>
            <person name="Wortman J."/>
            <person name="Nusbaum C."/>
            <person name="Birren B."/>
        </authorList>
    </citation>
    <scope>NUCLEOTIDE SEQUENCE [LARGE SCALE GENOMIC DNA]</scope>
    <source>
        <strain evidence="1 2">CBS 119918</strain>
    </source>
</reference>
<comment type="caution">
    <text evidence="1">The sequence shown here is derived from an EMBL/GenBank/DDBJ whole genome shotgun (WGS) entry which is preliminary data.</text>
</comment>